<dbReference type="PANTHER" id="PTHR48022:SF79">
    <property type="entry name" value="LACTOSE PERMEASE, PUTATIVE (AFU_ORTHOLOGUE AFUA_6G01860)-RELATED"/>
    <property type="match status" value="1"/>
</dbReference>
<protein>
    <recommendedName>
        <fullName evidence="6">Major facilitator superfamily (MFS) profile domain-containing protein</fullName>
    </recommendedName>
</protein>
<evidence type="ECO:0000256" key="5">
    <source>
        <dbReference type="ARBA" id="ARBA00023136"/>
    </source>
</evidence>
<evidence type="ECO:0000259" key="6">
    <source>
        <dbReference type="PROSITE" id="PS50850"/>
    </source>
</evidence>
<dbReference type="Gene3D" id="1.20.1250.20">
    <property type="entry name" value="MFS general substrate transporter like domains"/>
    <property type="match status" value="1"/>
</dbReference>
<reference evidence="7" key="1">
    <citation type="submission" date="2022-09" db="EMBL/GenBank/DDBJ databases">
        <title>Fusarium specimens isolated from Avocado Roots.</title>
        <authorList>
            <person name="Stajich J."/>
            <person name="Roper C."/>
            <person name="Heimlech-Rivalta G."/>
        </authorList>
    </citation>
    <scope>NUCLEOTIDE SEQUENCE</scope>
    <source>
        <strain evidence="7">CF00095</strain>
    </source>
</reference>
<accession>A0ABQ8QXH3</accession>
<dbReference type="Pfam" id="PF00083">
    <property type="entry name" value="Sugar_tr"/>
    <property type="match status" value="1"/>
</dbReference>
<comment type="caution">
    <text evidence="7">The sequence shown here is derived from an EMBL/GenBank/DDBJ whole genome shotgun (WGS) entry which is preliminary data.</text>
</comment>
<dbReference type="Proteomes" id="UP001152024">
    <property type="component" value="Unassembled WGS sequence"/>
</dbReference>
<keyword evidence="8" id="KW-1185">Reference proteome</keyword>
<keyword evidence="4" id="KW-1133">Transmembrane helix</keyword>
<gene>
    <name evidence="7" type="ORF">NW768_011774</name>
</gene>
<comment type="similarity">
    <text evidence="2">Belongs to the major facilitator superfamily. Sugar transporter (TC 2.A.1.1) family.</text>
</comment>
<comment type="subcellular location">
    <subcellularLocation>
        <location evidence="1">Membrane</location>
        <topology evidence="1">Multi-pass membrane protein</topology>
    </subcellularLocation>
</comment>
<dbReference type="InterPro" id="IPR036259">
    <property type="entry name" value="MFS_trans_sf"/>
</dbReference>
<dbReference type="PANTHER" id="PTHR48022">
    <property type="entry name" value="PLASTIDIC GLUCOSE TRANSPORTER 4"/>
    <property type="match status" value="1"/>
</dbReference>
<name>A0ABQ8QXH3_FUSEQ</name>
<sequence length="84" mass="9263">MAGRLFPGFGCNIAVSAATIYLVEISYPAWRRTLPGLYNVFGWYIGSPTSTWTAYETGRLTPNWSWKILILIQVVPGAIILLGA</sequence>
<evidence type="ECO:0000256" key="3">
    <source>
        <dbReference type="ARBA" id="ARBA00022692"/>
    </source>
</evidence>
<evidence type="ECO:0000313" key="8">
    <source>
        <dbReference type="Proteomes" id="UP001152024"/>
    </source>
</evidence>
<dbReference type="EMBL" id="JAOQBH010000032">
    <property type="protein sequence ID" value="KAJ4112195.1"/>
    <property type="molecule type" value="Genomic_DNA"/>
</dbReference>
<dbReference type="InterPro" id="IPR020846">
    <property type="entry name" value="MFS_dom"/>
</dbReference>
<organism evidence="7 8">
    <name type="scientific">Fusarium equiseti</name>
    <name type="common">Fusarium scirpi</name>
    <dbReference type="NCBI Taxonomy" id="61235"/>
    <lineage>
        <taxon>Eukaryota</taxon>
        <taxon>Fungi</taxon>
        <taxon>Dikarya</taxon>
        <taxon>Ascomycota</taxon>
        <taxon>Pezizomycotina</taxon>
        <taxon>Sordariomycetes</taxon>
        <taxon>Hypocreomycetidae</taxon>
        <taxon>Hypocreales</taxon>
        <taxon>Nectriaceae</taxon>
        <taxon>Fusarium</taxon>
        <taxon>Fusarium incarnatum-equiseti species complex</taxon>
    </lineage>
</organism>
<keyword evidence="3" id="KW-0812">Transmembrane</keyword>
<keyword evidence="5" id="KW-0472">Membrane</keyword>
<evidence type="ECO:0000256" key="2">
    <source>
        <dbReference type="ARBA" id="ARBA00010992"/>
    </source>
</evidence>
<proteinExistence type="inferred from homology"/>
<evidence type="ECO:0000256" key="1">
    <source>
        <dbReference type="ARBA" id="ARBA00004141"/>
    </source>
</evidence>
<dbReference type="InterPro" id="IPR005828">
    <property type="entry name" value="MFS_sugar_transport-like"/>
</dbReference>
<dbReference type="SUPFAM" id="SSF103473">
    <property type="entry name" value="MFS general substrate transporter"/>
    <property type="match status" value="1"/>
</dbReference>
<dbReference type="PROSITE" id="PS50850">
    <property type="entry name" value="MFS"/>
    <property type="match status" value="1"/>
</dbReference>
<evidence type="ECO:0000256" key="4">
    <source>
        <dbReference type="ARBA" id="ARBA00022989"/>
    </source>
</evidence>
<evidence type="ECO:0000313" key="7">
    <source>
        <dbReference type="EMBL" id="KAJ4112195.1"/>
    </source>
</evidence>
<dbReference type="InterPro" id="IPR050360">
    <property type="entry name" value="MFS_Sugar_Transporters"/>
</dbReference>
<feature type="domain" description="Major facilitator superfamily (MFS) profile" evidence="6">
    <location>
        <begin position="1"/>
        <end position="84"/>
    </location>
</feature>